<proteinExistence type="predicted"/>
<dbReference type="EMBL" id="MRZU01000003">
    <property type="protein sequence ID" value="OUJ18903.1"/>
    <property type="molecule type" value="Genomic_DNA"/>
</dbReference>
<evidence type="ECO:0000313" key="1">
    <source>
        <dbReference type="EMBL" id="OUJ18903.1"/>
    </source>
</evidence>
<dbReference type="Proteomes" id="UP000195137">
    <property type="component" value="Unassembled WGS sequence"/>
</dbReference>
<organism evidence="1 2">
    <name type="scientific">Methanonatronarchaeum thermophilum</name>
    <dbReference type="NCBI Taxonomy" id="1927129"/>
    <lineage>
        <taxon>Archaea</taxon>
        <taxon>Methanobacteriati</taxon>
        <taxon>Methanobacteriota</taxon>
        <taxon>Methanonatronarchaeia</taxon>
        <taxon>Methanonatronarchaeales</taxon>
        <taxon>Methanonatronarchaeaceae</taxon>
        <taxon>Methanonatronarchaeum</taxon>
    </lineage>
</organism>
<comment type="caution">
    <text evidence="1">The sequence shown here is derived from an EMBL/GenBank/DDBJ whole genome shotgun (WGS) entry which is preliminary data.</text>
</comment>
<gene>
    <name evidence="1" type="ORF">AMET1_0554</name>
</gene>
<accession>A0A1Y3GF21</accession>
<reference evidence="1 2" key="1">
    <citation type="submission" date="2016-12" db="EMBL/GenBank/DDBJ databases">
        <title>Discovery of methanogenic haloarchaea.</title>
        <authorList>
            <person name="Sorokin D.Y."/>
            <person name="Makarova K.S."/>
            <person name="Abbas B."/>
            <person name="Ferrer M."/>
            <person name="Golyshin P.N."/>
        </authorList>
    </citation>
    <scope>NUCLEOTIDE SEQUENCE [LARGE SCALE GENOMIC DNA]</scope>
    <source>
        <strain evidence="1">AMET1</strain>
    </source>
</reference>
<sequence>MIKVVLKGETHISRKDLKEEIRLLDEGFDKLVLEGSESREKIQLVNFWFKLSFFLLRTILVRLFYTKKIELLEKAKEKEIEVFRTRKSNYEIVENTPFLVKILSQ</sequence>
<dbReference type="AlphaFoldDB" id="A0A1Y3GF21"/>
<protein>
    <submittedName>
        <fullName evidence="1">Uncharacterized protein</fullName>
    </submittedName>
</protein>
<evidence type="ECO:0000313" key="2">
    <source>
        <dbReference type="Proteomes" id="UP000195137"/>
    </source>
</evidence>
<name>A0A1Y3GF21_9EURY</name>
<keyword evidence="2" id="KW-1185">Reference proteome</keyword>